<evidence type="ECO:0000259" key="6">
    <source>
        <dbReference type="PROSITE" id="PS51387"/>
    </source>
</evidence>
<dbReference type="InterPro" id="IPR050416">
    <property type="entry name" value="FAD-linked_Oxidoreductase"/>
</dbReference>
<proteinExistence type="inferred from homology"/>
<dbReference type="InterPro" id="IPR036318">
    <property type="entry name" value="FAD-bd_PCMH-like_sf"/>
</dbReference>
<dbReference type="EMBL" id="CAJVPD010000241">
    <property type="protein sequence ID" value="CAG8387308.1"/>
    <property type="molecule type" value="Genomic_DNA"/>
</dbReference>
<dbReference type="Pfam" id="PF01565">
    <property type="entry name" value="FAD_binding_4"/>
    <property type="match status" value="1"/>
</dbReference>
<feature type="domain" description="FAD-binding PCMH-type" evidence="6">
    <location>
        <begin position="67"/>
        <end position="238"/>
    </location>
</feature>
<evidence type="ECO:0000256" key="3">
    <source>
        <dbReference type="ARBA" id="ARBA00022827"/>
    </source>
</evidence>
<gene>
    <name evidence="7" type="ORF">PSALAMII_LOCUS6346</name>
</gene>
<evidence type="ECO:0000256" key="1">
    <source>
        <dbReference type="ARBA" id="ARBA00005466"/>
    </source>
</evidence>
<evidence type="ECO:0000313" key="8">
    <source>
        <dbReference type="Proteomes" id="UP001152592"/>
    </source>
</evidence>
<evidence type="ECO:0000256" key="5">
    <source>
        <dbReference type="SAM" id="SignalP"/>
    </source>
</evidence>
<feature type="signal peptide" evidence="5">
    <location>
        <begin position="1"/>
        <end position="17"/>
    </location>
</feature>
<dbReference type="Gene3D" id="3.30.465.10">
    <property type="match status" value="1"/>
</dbReference>
<comment type="similarity">
    <text evidence="1">Belongs to the oxygen-dependent FAD-linked oxidoreductase family.</text>
</comment>
<protein>
    <recommendedName>
        <fullName evidence="6">FAD-binding PCMH-type domain-containing protein</fullName>
    </recommendedName>
</protein>
<dbReference type="PANTHER" id="PTHR42973">
    <property type="entry name" value="BINDING OXIDOREDUCTASE, PUTATIVE (AFU_ORTHOLOGUE AFUA_1G17690)-RELATED"/>
    <property type="match status" value="1"/>
</dbReference>
<organism evidence="7 8">
    <name type="scientific">Penicillium salamii</name>
    <dbReference type="NCBI Taxonomy" id="1612424"/>
    <lineage>
        <taxon>Eukaryota</taxon>
        <taxon>Fungi</taxon>
        <taxon>Dikarya</taxon>
        <taxon>Ascomycota</taxon>
        <taxon>Pezizomycotina</taxon>
        <taxon>Eurotiomycetes</taxon>
        <taxon>Eurotiomycetidae</taxon>
        <taxon>Eurotiales</taxon>
        <taxon>Aspergillaceae</taxon>
        <taxon>Penicillium</taxon>
    </lineage>
</organism>
<keyword evidence="5" id="KW-0732">Signal</keyword>
<dbReference type="PROSITE" id="PS51387">
    <property type="entry name" value="FAD_PCMH"/>
    <property type="match status" value="1"/>
</dbReference>
<dbReference type="GO" id="GO:0071949">
    <property type="term" value="F:FAD binding"/>
    <property type="evidence" value="ECO:0007669"/>
    <property type="project" value="InterPro"/>
</dbReference>
<evidence type="ECO:0000313" key="7">
    <source>
        <dbReference type="EMBL" id="CAG8387308.1"/>
    </source>
</evidence>
<evidence type="ECO:0000256" key="4">
    <source>
        <dbReference type="ARBA" id="ARBA00023002"/>
    </source>
</evidence>
<dbReference type="Gene3D" id="3.40.462.20">
    <property type="match status" value="1"/>
</dbReference>
<dbReference type="Proteomes" id="UP001152592">
    <property type="component" value="Unassembled WGS sequence"/>
</dbReference>
<name>A0A9W4JF11_9EURO</name>
<dbReference type="AlphaFoldDB" id="A0A9W4JF11"/>
<keyword evidence="3" id="KW-0274">FAD</keyword>
<comment type="caution">
    <text evidence="7">The sequence shown here is derived from an EMBL/GenBank/DDBJ whole genome shotgun (WGS) entry which is preliminary data.</text>
</comment>
<accession>A0A9W4JF11</accession>
<reference evidence="7" key="1">
    <citation type="submission" date="2021-07" db="EMBL/GenBank/DDBJ databases">
        <authorList>
            <person name="Branca A.L. A."/>
        </authorList>
    </citation>
    <scope>NUCLEOTIDE SEQUENCE</scope>
</reference>
<dbReference type="GO" id="GO:0016491">
    <property type="term" value="F:oxidoreductase activity"/>
    <property type="evidence" value="ECO:0007669"/>
    <property type="project" value="UniProtKB-KW"/>
</dbReference>
<dbReference type="InterPro" id="IPR016169">
    <property type="entry name" value="FAD-bd_PCMH_sub2"/>
</dbReference>
<dbReference type="SUPFAM" id="SSF56176">
    <property type="entry name" value="FAD-binding/transporter-associated domain-like"/>
    <property type="match status" value="1"/>
</dbReference>
<keyword evidence="2" id="KW-0285">Flavoprotein</keyword>
<dbReference type="InterPro" id="IPR016166">
    <property type="entry name" value="FAD-bd_PCMH"/>
</dbReference>
<feature type="chain" id="PRO_5040766736" description="FAD-binding PCMH-type domain-containing protein" evidence="5">
    <location>
        <begin position="18"/>
        <end position="501"/>
    </location>
</feature>
<dbReference type="PANTHER" id="PTHR42973:SF54">
    <property type="entry name" value="FAD-BINDING PCMH-TYPE DOMAIN-CONTAINING PROTEIN"/>
    <property type="match status" value="1"/>
</dbReference>
<dbReference type="OrthoDB" id="9989112at2759"/>
<dbReference type="InterPro" id="IPR006094">
    <property type="entry name" value="Oxid_FAD_bind_N"/>
</dbReference>
<keyword evidence="4" id="KW-0560">Oxidoreductase</keyword>
<evidence type="ECO:0000256" key="2">
    <source>
        <dbReference type="ARBA" id="ARBA00022630"/>
    </source>
</evidence>
<sequence>MLRKVLLVGSLLAFSNAASIKEQSSQLSETVSVGCQKACTQLSTTFGSAFHYPDNDQNFTIWDAKQNEVRPACRVEPSSASDVSRVLNILVEHWCNFAVKGGGHSRHRDDSNSVAGVTIDLDRMNTVEVLKNDNRARIGGGATTAKVYRDLDSHGLSFVGGRVGGVGVGGFTLGGGTSPFSNKYGLALDNVFEYEVVLANGTISTVTENDHPDLYFALRGGGNNFGIVTAFTVRTFTQGPVFTAATSYADNQTEQVLDQVYNLWAGDLASDADMAYDMYYGYSTETDQFSLRGNQRYAKPIMNPPVFSRIDEITPLTRSPGIATLGNMTGSPEAMGATRNLFATLSVRPSRPFLTEALRIFSEEVRKIKSIEGLTPNFICYPIQKNSITAMKQRGGNALGIDTDGPLFLILLSTAWSDASGDAAVNRMTENTARRVNAVAEKLGVADRYRYINYASKAQTDEVFPGYGEENMQRLKEIQKAVDPKGIFTSKGLWRGFRKLL</sequence>